<reference evidence="2 3" key="1">
    <citation type="submission" date="2024-03" db="EMBL/GenBank/DDBJ databases">
        <title>The Acrasis kona genome and developmental transcriptomes reveal deep origins of eukaryotic multicellular pathways.</title>
        <authorList>
            <person name="Sheikh S."/>
            <person name="Fu C.-J."/>
            <person name="Brown M.W."/>
            <person name="Baldauf S.L."/>
        </authorList>
    </citation>
    <scope>NUCLEOTIDE SEQUENCE [LARGE SCALE GENOMIC DNA]</scope>
    <source>
        <strain evidence="2 3">ATCC MYA-3509</strain>
    </source>
</reference>
<dbReference type="PANTHER" id="PTHR43827:SF8">
    <property type="entry name" value="ALDO_KETO REDUCTASE FAMILY PROTEIN"/>
    <property type="match status" value="1"/>
</dbReference>
<dbReference type="Pfam" id="PF00248">
    <property type="entry name" value="Aldo_ket_red"/>
    <property type="match status" value="1"/>
</dbReference>
<dbReference type="InterPro" id="IPR020471">
    <property type="entry name" value="AKR"/>
</dbReference>
<dbReference type="InterPro" id="IPR023210">
    <property type="entry name" value="NADP_OxRdtase_dom"/>
</dbReference>
<dbReference type="PRINTS" id="PR00069">
    <property type="entry name" value="ALDKETRDTASE"/>
</dbReference>
<organism evidence="2 3">
    <name type="scientific">Acrasis kona</name>
    <dbReference type="NCBI Taxonomy" id="1008807"/>
    <lineage>
        <taxon>Eukaryota</taxon>
        <taxon>Discoba</taxon>
        <taxon>Heterolobosea</taxon>
        <taxon>Tetramitia</taxon>
        <taxon>Eutetramitia</taxon>
        <taxon>Acrasidae</taxon>
        <taxon>Acrasis</taxon>
    </lineage>
</organism>
<accession>A0AAW2Z6J7</accession>
<dbReference type="EMBL" id="JAOPGA020001032">
    <property type="protein sequence ID" value="KAL0484282.1"/>
    <property type="molecule type" value="Genomic_DNA"/>
</dbReference>
<dbReference type="PANTHER" id="PTHR43827">
    <property type="entry name" value="2,5-DIKETO-D-GLUCONIC ACID REDUCTASE"/>
    <property type="match status" value="1"/>
</dbReference>
<evidence type="ECO:0000313" key="2">
    <source>
        <dbReference type="EMBL" id="KAL0484282.1"/>
    </source>
</evidence>
<dbReference type="CDD" id="cd19071">
    <property type="entry name" value="AKR_AKR1-5-like"/>
    <property type="match status" value="1"/>
</dbReference>
<gene>
    <name evidence="2" type="ORF">AKO1_004819</name>
</gene>
<dbReference type="GO" id="GO:0016491">
    <property type="term" value="F:oxidoreductase activity"/>
    <property type="evidence" value="ECO:0007669"/>
    <property type="project" value="InterPro"/>
</dbReference>
<dbReference type="Proteomes" id="UP001431209">
    <property type="component" value="Unassembled WGS sequence"/>
</dbReference>
<feature type="domain" description="NADP-dependent oxidoreductase" evidence="1">
    <location>
        <begin position="13"/>
        <end position="200"/>
    </location>
</feature>
<dbReference type="SUPFAM" id="SSF51430">
    <property type="entry name" value="NAD(P)-linked oxidoreductase"/>
    <property type="match status" value="1"/>
</dbReference>
<name>A0AAW2Z6J7_9EUKA</name>
<dbReference type="InterPro" id="IPR036812">
    <property type="entry name" value="NAD(P)_OxRdtase_dom_sf"/>
</dbReference>
<sequence>MSRSKTLIMPSMMYGTAWKKENTKNLVIAAVSSGFNGIDTACQPKHYREDLVGEALSQLYSTTRTRESLFLQTKFTPISGQDPNNIPYDPKSPVPDQVKQSIEKSLRNLRTDYIDSMLLHSPLNTHDKTMDAWKILEQYHNHGTLKQLGISNIYDIDQLKRIYSDSTIKPSVIQNRFYQDTSYDKEIRSFCKQQNIKYQSFWTLTANLHLIRDVRTLAVSKTLGATPQQVFFRCVMDLGIVPLSGTTDKEHMMQDLCVEKMDHVLDSLPHIKHVVE</sequence>
<keyword evidence="3" id="KW-1185">Reference proteome</keyword>
<evidence type="ECO:0000313" key="3">
    <source>
        <dbReference type="Proteomes" id="UP001431209"/>
    </source>
</evidence>
<protein>
    <submittedName>
        <fullName evidence="2">Oxidoreductase</fullName>
    </submittedName>
</protein>
<proteinExistence type="predicted"/>
<dbReference type="Gene3D" id="3.20.20.100">
    <property type="entry name" value="NADP-dependent oxidoreductase domain"/>
    <property type="match status" value="1"/>
</dbReference>
<comment type="caution">
    <text evidence="2">The sequence shown here is derived from an EMBL/GenBank/DDBJ whole genome shotgun (WGS) entry which is preliminary data.</text>
</comment>
<dbReference type="AlphaFoldDB" id="A0AAW2Z6J7"/>
<evidence type="ECO:0000259" key="1">
    <source>
        <dbReference type="Pfam" id="PF00248"/>
    </source>
</evidence>